<protein>
    <submittedName>
        <fullName evidence="2">PRC-barrel domain-containing protein</fullName>
    </submittedName>
</protein>
<gene>
    <name evidence="2" type="ORF">GCM10009802_29980</name>
</gene>
<dbReference type="PANTHER" id="PTHR36505:SF1">
    <property type="entry name" value="BLR1072 PROTEIN"/>
    <property type="match status" value="1"/>
</dbReference>
<feature type="domain" description="PRC-barrel" evidence="1">
    <location>
        <begin position="22"/>
        <end position="95"/>
    </location>
</feature>
<dbReference type="InterPro" id="IPR014747">
    <property type="entry name" value="Bac_photo_RC_H_C"/>
</dbReference>
<keyword evidence="3" id="KW-1185">Reference proteome</keyword>
<dbReference type="InterPro" id="IPR011033">
    <property type="entry name" value="PRC_barrel-like_sf"/>
</dbReference>
<reference evidence="3" key="1">
    <citation type="journal article" date="2019" name="Int. J. Syst. Evol. Microbiol.">
        <title>The Global Catalogue of Microorganisms (GCM) 10K type strain sequencing project: providing services to taxonomists for standard genome sequencing and annotation.</title>
        <authorList>
            <consortium name="The Broad Institute Genomics Platform"/>
            <consortium name="The Broad Institute Genome Sequencing Center for Infectious Disease"/>
            <person name="Wu L."/>
            <person name="Ma J."/>
        </authorList>
    </citation>
    <scope>NUCLEOTIDE SEQUENCE [LARGE SCALE GENOMIC DNA]</scope>
    <source>
        <strain evidence="3">JCM 15481</strain>
    </source>
</reference>
<dbReference type="InterPro" id="IPR027275">
    <property type="entry name" value="PRC-brl_dom"/>
</dbReference>
<accession>A0ABP5JZA7</accession>
<dbReference type="SUPFAM" id="SSF50346">
    <property type="entry name" value="PRC-barrel domain"/>
    <property type="match status" value="1"/>
</dbReference>
<evidence type="ECO:0000313" key="2">
    <source>
        <dbReference type="EMBL" id="GAA2124825.1"/>
    </source>
</evidence>
<dbReference type="Proteomes" id="UP001500443">
    <property type="component" value="Unassembled WGS sequence"/>
</dbReference>
<dbReference type="Gene3D" id="3.90.50.10">
    <property type="entry name" value="Photosynthetic Reaction Center, subunit H, domain 2"/>
    <property type="match status" value="1"/>
</dbReference>
<organism evidence="2 3">
    <name type="scientific">Streptomyces synnematoformans</name>
    <dbReference type="NCBI Taxonomy" id="415721"/>
    <lineage>
        <taxon>Bacteria</taxon>
        <taxon>Bacillati</taxon>
        <taxon>Actinomycetota</taxon>
        <taxon>Actinomycetes</taxon>
        <taxon>Kitasatosporales</taxon>
        <taxon>Streptomycetaceae</taxon>
        <taxon>Streptomyces</taxon>
    </lineage>
</organism>
<dbReference type="Pfam" id="PF05239">
    <property type="entry name" value="PRC"/>
    <property type="match status" value="1"/>
</dbReference>
<evidence type="ECO:0000259" key="1">
    <source>
        <dbReference type="Pfam" id="PF05239"/>
    </source>
</evidence>
<evidence type="ECO:0000313" key="3">
    <source>
        <dbReference type="Proteomes" id="UP001500443"/>
    </source>
</evidence>
<comment type="caution">
    <text evidence="2">The sequence shown here is derived from an EMBL/GenBank/DDBJ whole genome shotgun (WGS) entry which is preliminary data.</text>
</comment>
<sequence>MSSGRIPVLKRISDSQQVLTAAADDVRGRKVIDRTGNEIGKVRDLLVDEGEHRVRFLLLEHGGFLGIGERKSYVPVEAVADVTENRVHIDRTGEQVADAPRYDPELVDWGEYYERVYSHYGYPPFWGPGYVYPPFPPHRP</sequence>
<dbReference type="PANTHER" id="PTHR36505">
    <property type="entry name" value="BLR1072 PROTEIN"/>
    <property type="match status" value="1"/>
</dbReference>
<dbReference type="EMBL" id="BAAAPF010000084">
    <property type="protein sequence ID" value="GAA2124825.1"/>
    <property type="molecule type" value="Genomic_DNA"/>
</dbReference>
<proteinExistence type="predicted"/>
<dbReference type="RefSeq" id="WP_027753057.1">
    <property type="nucleotide sequence ID" value="NZ_BAAAPF010000084.1"/>
</dbReference>
<name>A0ABP5JZA7_9ACTN</name>